<keyword evidence="5" id="KW-1185">Reference proteome</keyword>
<dbReference type="Pfam" id="PF04166">
    <property type="entry name" value="PdxA"/>
    <property type="match status" value="1"/>
</dbReference>
<protein>
    <submittedName>
        <fullName evidence="4">4-hydroxythreonine-4-phosphate dehydrogenase PdxA</fullName>
        <ecNumber evidence="4">1.1.1.262</ecNumber>
    </submittedName>
</protein>
<evidence type="ECO:0000256" key="1">
    <source>
        <dbReference type="ARBA" id="ARBA00022723"/>
    </source>
</evidence>
<dbReference type="RefSeq" id="WP_134849140.1">
    <property type="nucleotide sequence ID" value="NZ_CP197400.1"/>
</dbReference>
<evidence type="ECO:0000313" key="4">
    <source>
        <dbReference type="EMBL" id="TFH96247.1"/>
    </source>
</evidence>
<dbReference type="PANTHER" id="PTHR30004:SF6">
    <property type="entry name" value="D-THREONATE 4-PHOSPHATE DEHYDROGENASE"/>
    <property type="match status" value="1"/>
</dbReference>
<comment type="caution">
    <text evidence="4">The sequence shown here is derived from an EMBL/GenBank/DDBJ whole genome shotgun (WGS) entry which is preliminary data.</text>
</comment>
<dbReference type="GO" id="GO:0050570">
    <property type="term" value="F:4-hydroxythreonine-4-phosphate dehydrogenase activity"/>
    <property type="evidence" value="ECO:0007669"/>
    <property type="project" value="UniProtKB-EC"/>
</dbReference>
<dbReference type="PANTHER" id="PTHR30004">
    <property type="entry name" value="4-HYDROXYTHREONINE-4-PHOSPHATE DEHYDROGENASE"/>
    <property type="match status" value="1"/>
</dbReference>
<reference evidence="4 5" key="1">
    <citation type="submission" date="2019-03" db="EMBL/GenBank/DDBJ databases">
        <title>Porphyromonas levii Isolated from the Uterus of Dairy Cows.</title>
        <authorList>
            <person name="Francis A.M."/>
        </authorList>
    </citation>
    <scope>NUCLEOTIDE SEQUENCE [LARGE SCALE GENOMIC DNA]</scope>
    <source>
        <strain evidence="4 5">AF5678</strain>
    </source>
</reference>
<keyword evidence="2 4" id="KW-0560">Oxidoreductase</keyword>
<sequence length="367" mass="40211">MSKIKIGITHGDFNGIGYEVILKTLVDDRCVELFTPVLYCSSQALSYYKKGLGINVTLRNNIVKSAADAVEGELNIVEVNTDGGEVNVSHGAQSALAGKLAERALVAAREDLLRGTIDAVVTAPINKEVMGQQGFPFVGHTDFFAEPFRGSAEPMMLFAADEVKVALLTIHMPLREVPQYVTKERVLSAISAVEHTMQQDFGVEKPRIAVLGLNPHAGENGLLGHEEVDVIAPAVSEAWTSGYHVFGPFAADGFWGSGNYRQFDVVLSMYHDQGLLPFKLLAMDEGVNITCGLPIIRTSPDHGTAFDISGKGIAKEVSFRNAIYRAIDIHRNRVRYRETTAHPLQKQYVERGKDNVRLDLSKSDDEL</sequence>
<dbReference type="NCBIfam" id="TIGR00557">
    <property type="entry name" value="pdxA"/>
    <property type="match status" value="1"/>
</dbReference>
<dbReference type="GeneID" id="66796429"/>
<evidence type="ECO:0000313" key="5">
    <source>
        <dbReference type="Proteomes" id="UP000297225"/>
    </source>
</evidence>
<dbReference type="EMBL" id="SPNC01000025">
    <property type="protein sequence ID" value="TFH96247.1"/>
    <property type="molecule type" value="Genomic_DNA"/>
</dbReference>
<dbReference type="InterPro" id="IPR005255">
    <property type="entry name" value="PdxA_fam"/>
</dbReference>
<keyword evidence="1" id="KW-0479">Metal-binding</keyword>
<dbReference type="Gene3D" id="3.40.718.10">
    <property type="entry name" value="Isopropylmalate Dehydrogenase"/>
    <property type="match status" value="1"/>
</dbReference>
<dbReference type="OrthoDB" id="9801783at2"/>
<evidence type="ECO:0000256" key="2">
    <source>
        <dbReference type="ARBA" id="ARBA00023002"/>
    </source>
</evidence>
<gene>
    <name evidence="4" type="primary">pdxA</name>
    <name evidence="4" type="ORF">E4P47_02705</name>
</gene>
<dbReference type="EC" id="1.1.1.262" evidence="4"/>
<dbReference type="Proteomes" id="UP000297225">
    <property type="component" value="Unassembled WGS sequence"/>
</dbReference>
<proteinExistence type="predicted"/>
<dbReference type="SUPFAM" id="SSF53659">
    <property type="entry name" value="Isocitrate/Isopropylmalate dehydrogenase-like"/>
    <property type="match status" value="1"/>
</dbReference>
<name>A0A4Y8WQY1_9PORP</name>
<organism evidence="4 5">
    <name type="scientific">Porphyromonas levii</name>
    <dbReference type="NCBI Taxonomy" id="28114"/>
    <lineage>
        <taxon>Bacteria</taxon>
        <taxon>Pseudomonadati</taxon>
        <taxon>Bacteroidota</taxon>
        <taxon>Bacteroidia</taxon>
        <taxon>Bacteroidales</taxon>
        <taxon>Porphyromonadaceae</taxon>
        <taxon>Porphyromonas</taxon>
    </lineage>
</organism>
<dbReference type="AlphaFoldDB" id="A0A4Y8WQY1"/>
<dbReference type="GO" id="GO:0051287">
    <property type="term" value="F:NAD binding"/>
    <property type="evidence" value="ECO:0007669"/>
    <property type="project" value="InterPro"/>
</dbReference>
<keyword evidence="3" id="KW-0520">NAD</keyword>
<accession>A0A4Y8WQY1</accession>
<evidence type="ECO:0000256" key="3">
    <source>
        <dbReference type="ARBA" id="ARBA00023027"/>
    </source>
</evidence>
<dbReference type="STRING" id="1122973.GCA_000379925_00161"/>
<dbReference type="GO" id="GO:0046872">
    <property type="term" value="F:metal ion binding"/>
    <property type="evidence" value="ECO:0007669"/>
    <property type="project" value="UniProtKB-KW"/>
</dbReference>